<name>A0A166J6N0_9AGAM</name>
<evidence type="ECO:0000313" key="3">
    <source>
        <dbReference type="Proteomes" id="UP000076532"/>
    </source>
</evidence>
<gene>
    <name evidence="2" type="ORF">FIBSPDRAFT_536715</name>
</gene>
<dbReference type="Proteomes" id="UP000076532">
    <property type="component" value="Unassembled WGS sequence"/>
</dbReference>
<dbReference type="EMBL" id="KV417554">
    <property type="protein sequence ID" value="KZP20549.1"/>
    <property type="molecule type" value="Genomic_DNA"/>
</dbReference>
<protein>
    <submittedName>
        <fullName evidence="2">Uncharacterized protein</fullName>
    </submittedName>
</protein>
<evidence type="ECO:0000256" key="1">
    <source>
        <dbReference type="SAM" id="MobiDB-lite"/>
    </source>
</evidence>
<proteinExistence type="predicted"/>
<dbReference type="AlphaFoldDB" id="A0A166J6N0"/>
<accession>A0A166J6N0</accession>
<keyword evidence="3" id="KW-1185">Reference proteome</keyword>
<evidence type="ECO:0000313" key="2">
    <source>
        <dbReference type="EMBL" id="KZP20549.1"/>
    </source>
</evidence>
<sequence length="84" mass="9440">MNQSYSLCFQYSYEPPMLVDTYIMPPQVIIAHAIQTYLPSNRHLQEPDNVSQHMSPTTPSPFGLGRTRPQVSLTHPGCTMAATF</sequence>
<feature type="compositionally biased region" description="Polar residues" evidence="1">
    <location>
        <begin position="48"/>
        <end position="57"/>
    </location>
</feature>
<reference evidence="2 3" key="1">
    <citation type="journal article" date="2016" name="Mol. Biol. Evol.">
        <title>Comparative Genomics of Early-Diverging Mushroom-Forming Fungi Provides Insights into the Origins of Lignocellulose Decay Capabilities.</title>
        <authorList>
            <person name="Nagy L.G."/>
            <person name="Riley R."/>
            <person name="Tritt A."/>
            <person name="Adam C."/>
            <person name="Daum C."/>
            <person name="Floudas D."/>
            <person name="Sun H."/>
            <person name="Yadav J.S."/>
            <person name="Pangilinan J."/>
            <person name="Larsson K.H."/>
            <person name="Matsuura K."/>
            <person name="Barry K."/>
            <person name="Labutti K."/>
            <person name="Kuo R."/>
            <person name="Ohm R.A."/>
            <person name="Bhattacharya S.S."/>
            <person name="Shirouzu T."/>
            <person name="Yoshinaga Y."/>
            <person name="Martin F.M."/>
            <person name="Grigoriev I.V."/>
            <person name="Hibbett D.S."/>
        </authorList>
    </citation>
    <scope>NUCLEOTIDE SEQUENCE [LARGE SCALE GENOMIC DNA]</scope>
    <source>
        <strain evidence="2 3">CBS 109695</strain>
    </source>
</reference>
<organism evidence="2 3">
    <name type="scientific">Athelia psychrophila</name>
    <dbReference type="NCBI Taxonomy" id="1759441"/>
    <lineage>
        <taxon>Eukaryota</taxon>
        <taxon>Fungi</taxon>
        <taxon>Dikarya</taxon>
        <taxon>Basidiomycota</taxon>
        <taxon>Agaricomycotina</taxon>
        <taxon>Agaricomycetes</taxon>
        <taxon>Agaricomycetidae</taxon>
        <taxon>Atheliales</taxon>
        <taxon>Atheliaceae</taxon>
        <taxon>Athelia</taxon>
    </lineage>
</organism>
<feature type="region of interest" description="Disordered" evidence="1">
    <location>
        <begin position="43"/>
        <end position="72"/>
    </location>
</feature>